<keyword evidence="6 10" id="KW-1133">Transmembrane helix</keyword>
<dbReference type="SUPFAM" id="SSF81573">
    <property type="entry name" value="F1F0 ATP synthase subunit B, membrane domain"/>
    <property type="match status" value="1"/>
</dbReference>
<evidence type="ECO:0000256" key="8">
    <source>
        <dbReference type="ARBA" id="ARBA00023136"/>
    </source>
</evidence>
<feature type="transmembrane region" description="Helical" evidence="10">
    <location>
        <begin position="17"/>
        <end position="37"/>
    </location>
</feature>
<comment type="caution">
    <text evidence="11">The sequence shown here is derived from an EMBL/GenBank/DDBJ whole genome shotgun (WGS) entry which is preliminary data.</text>
</comment>
<comment type="subcellular location">
    <subcellularLocation>
        <location evidence="1">Membrane</location>
        <topology evidence="1">Single-pass membrane protein</topology>
    </subcellularLocation>
</comment>
<organism evidence="11">
    <name type="scientific">marine sediment metagenome</name>
    <dbReference type="NCBI Taxonomy" id="412755"/>
    <lineage>
        <taxon>unclassified sequences</taxon>
        <taxon>metagenomes</taxon>
        <taxon>ecological metagenomes</taxon>
    </lineage>
</organism>
<dbReference type="CDD" id="cd06503">
    <property type="entry name" value="ATP-synt_Fo_b"/>
    <property type="match status" value="1"/>
</dbReference>
<reference evidence="11" key="1">
    <citation type="journal article" date="2015" name="Nature">
        <title>Complex archaea that bridge the gap between prokaryotes and eukaryotes.</title>
        <authorList>
            <person name="Spang A."/>
            <person name="Saw J.H."/>
            <person name="Jorgensen S.L."/>
            <person name="Zaremba-Niedzwiedzka K."/>
            <person name="Martijn J."/>
            <person name="Lind A.E."/>
            <person name="van Eijk R."/>
            <person name="Schleper C."/>
            <person name="Guy L."/>
            <person name="Ettema T.J."/>
        </authorList>
    </citation>
    <scope>NUCLEOTIDE SEQUENCE</scope>
</reference>
<sequence>MESVLTLAANNGALGDVLTLVGALILVALTVVAMKVIERARRSSSTRELKMRRTTAEAEAAKIVAEARDAGEAVKADIVTRAEGEAEQIKSRAGDEIAQDRDRVFHGWLFRHDGLKASFQGCVFFYVFPIFIQCRGADRANFTPS</sequence>
<dbReference type="GO" id="GO:0045259">
    <property type="term" value="C:proton-transporting ATP synthase complex"/>
    <property type="evidence" value="ECO:0007669"/>
    <property type="project" value="UniProtKB-KW"/>
</dbReference>
<keyword evidence="8 10" id="KW-0472">Membrane</keyword>
<gene>
    <name evidence="11" type="ORF">LCGC14_0019550</name>
</gene>
<accession>A0A0F9Z2X7</accession>
<evidence type="ECO:0000256" key="6">
    <source>
        <dbReference type="ARBA" id="ARBA00022989"/>
    </source>
</evidence>
<comment type="function">
    <text evidence="9">F(1)F(0) ATP synthase produces ATP from ADP in the presence of a proton or sodium gradient. F-type ATPases consist of two structural domains, F(1) containing the extramembraneous catalytic core and F(0) containing the membrane proton channel, linked together by a central stalk and a peripheral stalk. During catalysis, ATP synthesis in the catalytic domain of F(1) is coupled via a rotary mechanism of the central stalk subunits to proton translocation.</text>
</comment>
<dbReference type="EMBL" id="LAZR01000003">
    <property type="protein sequence ID" value="KKO11474.1"/>
    <property type="molecule type" value="Genomic_DNA"/>
</dbReference>
<dbReference type="GO" id="GO:0015078">
    <property type="term" value="F:proton transmembrane transporter activity"/>
    <property type="evidence" value="ECO:0007669"/>
    <property type="project" value="InterPro"/>
</dbReference>
<protein>
    <submittedName>
        <fullName evidence="11">Uncharacterized protein</fullName>
    </submittedName>
</protein>
<evidence type="ECO:0000256" key="9">
    <source>
        <dbReference type="ARBA" id="ARBA00025198"/>
    </source>
</evidence>
<keyword evidence="5" id="KW-0375">Hydrogen ion transport</keyword>
<keyword evidence="4 10" id="KW-0812">Transmembrane</keyword>
<keyword evidence="7" id="KW-0406">Ion transport</keyword>
<evidence type="ECO:0000256" key="2">
    <source>
        <dbReference type="ARBA" id="ARBA00022448"/>
    </source>
</evidence>
<evidence type="ECO:0000256" key="10">
    <source>
        <dbReference type="SAM" id="Phobius"/>
    </source>
</evidence>
<name>A0A0F9Z2X7_9ZZZZ</name>
<evidence type="ECO:0000256" key="7">
    <source>
        <dbReference type="ARBA" id="ARBA00023065"/>
    </source>
</evidence>
<dbReference type="InterPro" id="IPR002146">
    <property type="entry name" value="ATP_synth_b/b'su_bac/chlpt"/>
</dbReference>
<evidence type="ECO:0000313" key="11">
    <source>
        <dbReference type="EMBL" id="KKO11474.1"/>
    </source>
</evidence>
<keyword evidence="3" id="KW-0138">CF(0)</keyword>
<keyword evidence="2" id="KW-0813">Transport</keyword>
<evidence type="ECO:0000256" key="3">
    <source>
        <dbReference type="ARBA" id="ARBA00022547"/>
    </source>
</evidence>
<evidence type="ECO:0000256" key="1">
    <source>
        <dbReference type="ARBA" id="ARBA00004167"/>
    </source>
</evidence>
<dbReference type="InterPro" id="IPR028987">
    <property type="entry name" value="ATP_synth_B-like_membr_sf"/>
</dbReference>
<dbReference type="GO" id="GO:0015986">
    <property type="term" value="P:proton motive force-driven ATP synthesis"/>
    <property type="evidence" value="ECO:0007669"/>
    <property type="project" value="InterPro"/>
</dbReference>
<dbReference type="AlphaFoldDB" id="A0A0F9Z2X7"/>
<proteinExistence type="predicted"/>
<evidence type="ECO:0000256" key="4">
    <source>
        <dbReference type="ARBA" id="ARBA00022692"/>
    </source>
</evidence>
<evidence type="ECO:0000256" key="5">
    <source>
        <dbReference type="ARBA" id="ARBA00022781"/>
    </source>
</evidence>
<dbReference type="Pfam" id="PF00430">
    <property type="entry name" value="ATP-synt_B"/>
    <property type="match status" value="1"/>
</dbReference>